<gene>
    <name evidence="3" type="ORF">AWC12_09515</name>
</gene>
<proteinExistence type="predicted"/>
<evidence type="ECO:0000313" key="4">
    <source>
        <dbReference type="Proteomes" id="UP000193622"/>
    </source>
</evidence>
<dbReference type="PANTHER" id="PTHR33744">
    <property type="entry name" value="CARBOHYDRATE DIACID REGULATOR"/>
    <property type="match status" value="1"/>
</dbReference>
<dbReference type="Gene3D" id="1.10.10.2840">
    <property type="entry name" value="PucR C-terminal helix-turn-helix domain"/>
    <property type="match status" value="1"/>
</dbReference>
<organism evidence="3 4">
    <name type="scientific">Mycolicibacterium iranicum</name>
    <name type="common">Mycobacterium iranicum</name>
    <dbReference type="NCBI Taxonomy" id="912594"/>
    <lineage>
        <taxon>Bacteria</taxon>
        <taxon>Bacillati</taxon>
        <taxon>Actinomycetota</taxon>
        <taxon>Actinomycetes</taxon>
        <taxon>Mycobacteriales</taxon>
        <taxon>Mycobacteriaceae</taxon>
        <taxon>Mycolicibacterium</taxon>
    </lineage>
</organism>
<dbReference type="InterPro" id="IPR025736">
    <property type="entry name" value="PucR_C-HTH_dom"/>
</dbReference>
<sequence length="506" mass="53839">MHPQAASLSVRDALDDPVLAAAHPRILTGGERLEQPVRWVHTSEVLDIAELLSGGEMLLVAGVILGDSSPDQLRSYLDSLADVGAAALAIERPRVGRIPEALIEQAALRDFPLIELTEVVRFVDVTRALNSRLVNESVRALHFNDEVTHMLAGVLAAQGDLDEMVSGLSELSGCSIMVRSVSGAVLAAAEVPGARPHAHAHVAAVESAGVMIATIEVLPQPGVDLQMITAICRRAPEPLALALLQWRPMTRSDQAVREVFRLLTLAEDTSRGPAQRAETAAALRRATGNLGLAAGGWYVGVVAVSVDGPLQVAELSGALHRDERRVLSEIRDGQFLAVVRCDSRLTSADALETLVGQLNSTALPSALRIGVTEPQRELPDVATAIPVAATAALHATETDYVSLARDFTLTHFVAQLDSDAVTQFLDAALGPLRTANRSAELLATLAALFRTGSRVAAAESLQIHRQTMYQRITRIESILGRRLDTSDGSTGALRVAVEIAVTLADR</sequence>
<dbReference type="InterPro" id="IPR042070">
    <property type="entry name" value="PucR_C-HTH_sf"/>
</dbReference>
<dbReference type="Proteomes" id="UP000193622">
    <property type="component" value="Unassembled WGS sequence"/>
</dbReference>
<dbReference type="Pfam" id="PF07905">
    <property type="entry name" value="PucR"/>
    <property type="match status" value="1"/>
</dbReference>
<evidence type="ECO:0000313" key="3">
    <source>
        <dbReference type="EMBL" id="ORV89639.1"/>
    </source>
</evidence>
<feature type="domain" description="PucR C-terminal helix-turn-helix" evidence="2">
    <location>
        <begin position="441"/>
        <end position="496"/>
    </location>
</feature>
<evidence type="ECO:0008006" key="5">
    <source>
        <dbReference type="Google" id="ProtNLM"/>
    </source>
</evidence>
<dbReference type="AlphaFoldDB" id="A0A1X1WT05"/>
<dbReference type="EMBL" id="LQPC01000026">
    <property type="protein sequence ID" value="ORV89639.1"/>
    <property type="molecule type" value="Genomic_DNA"/>
</dbReference>
<dbReference type="PANTHER" id="PTHR33744:SF1">
    <property type="entry name" value="DNA-BINDING TRANSCRIPTIONAL ACTIVATOR ADER"/>
    <property type="match status" value="1"/>
</dbReference>
<dbReference type="InterPro" id="IPR012914">
    <property type="entry name" value="PucR_dom"/>
</dbReference>
<comment type="caution">
    <text evidence="3">The sequence shown here is derived from an EMBL/GenBank/DDBJ whole genome shotgun (WGS) entry which is preliminary data.</text>
</comment>
<evidence type="ECO:0000259" key="1">
    <source>
        <dbReference type="Pfam" id="PF07905"/>
    </source>
</evidence>
<protein>
    <recommendedName>
        <fullName evidence="5">PucR family transcriptional regulator</fullName>
    </recommendedName>
</protein>
<dbReference type="RefSeq" id="WP_085173636.1">
    <property type="nucleotide sequence ID" value="NZ_LQPC01000026.1"/>
</dbReference>
<name>A0A1X1WT05_MYCIR</name>
<feature type="domain" description="Purine catabolism PurC-like" evidence="1">
    <location>
        <begin position="12"/>
        <end position="132"/>
    </location>
</feature>
<dbReference type="InterPro" id="IPR051448">
    <property type="entry name" value="CdaR-like_regulators"/>
</dbReference>
<accession>A0A1X1WT05</accession>
<reference evidence="3 4" key="1">
    <citation type="submission" date="2016-01" db="EMBL/GenBank/DDBJ databases">
        <title>The new phylogeny of the genus Mycobacterium.</title>
        <authorList>
            <person name="Tarcisio F."/>
            <person name="Conor M."/>
            <person name="Antonella G."/>
            <person name="Elisabetta G."/>
            <person name="Giulia F.S."/>
            <person name="Sara T."/>
            <person name="Anna F."/>
            <person name="Clotilde B."/>
            <person name="Roberto B."/>
            <person name="Veronica D.S."/>
            <person name="Fabio R."/>
            <person name="Monica P."/>
            <person name="Olivier J."/>
            <person name="Enrico T."/>
            <person name="Nicola S."/>
        </authorList>
    </citation>
    <scope>NUCLEOTIDE SEQUENCE [LARGE SCALE GENOMIC DNA]</scope>
    <source>
        <strain evidence="3 4">DSM 45541</strain>
    </source>
</reference>
<evidence type="ECO:0000259" key="2">
    <source>
        <dbReference type="Pfam" id="PF13556"/>
    </source>
</evidence>
<dbReference type="Pfam" id="PF13556">
    <property type="entry name" value="HTH_30"/>
    <property type="match status" value="1"/>
</dbReference>